<reference evidence="2" key="1">
    <citation type="journal article" date="2024" name="Proc. Natl. Acad. Sci. U.S.A.">
        <title>Extraordinary preservation of gene collinearity over three hundred million years revealed in homosporous lycophytes.</title>
        <authorList>
            <person name="Li C."/>
            <person name="Wickell D."/>
            <person name="Kuo L.Y."/>
            <person name="Chen X."/>
            <person name="Nie B."/>
            <person name="Liao X."/>
            <person name="Peng D."/>
            <person name="Ji J."/>
            <person name="Jenkins J."/>
            <person name="Williams M."/>
            <person name="Shu S."/>
            <person name="Plott C."/>
            <person name="Barry K."/>
            <person name="Rajasekar S."/>
            <person name="Grimwood J."/>
            <person name="Han X."/>
            <person name="Sun S."/>
            <person name="Hou Z."/>
            <person name="He W."/>
            <person name="Dai G."/>
            <person name="Sun C."/>
            <person name="Schmutz J."/>
            <person name="Leebens-Mack J.H."/>
            <person name="Li F.W."/>
            <person name="Wang L."/>
        </authorList>
    </citation>
    <scope>NUCLEOTIDE SEQUENCE [LARGE SCALE GENOMIC DNA]</scope>
    <source>
        <strain evidence="2">cv. PW_Plant_1</strain>
    </source>
</reference>
<name>A0ACC2DG67_DIPCM</name>
<organism evidence="1 2">
    <name type="scientific">Diphasiastrum complanatum</name>
    <name type="common">Issler's clubmoss</name>
    <name type="synonym">Lycopodium complanatum</name>
    <dbReference type="NCBI Taxonomy" id="34168"/>
    <lineage>
        <taxon>Eukaryota</taxon>
        <taxon>Viridiplantae</taxon>
        <taxon>Streptophyta</taxon>
        <taxon>Embryophyta</taxon>
        <taxon>Tracheophyta</taxon>
        <taxon>Lycopodiopsida</taxon>
        <taxon>Lycopodiales</taxon>
        <taxon>Lycopodiaceae</taxon>
        <taxon>Lycopodioideae</taxon>
        <taxon>Diphasiastrum</taxon>
    </lineage>
</organism>
<dbReference type="Proteomes" id="UP001162992">
    <property type="component" value="Chromosome 6"/>
</dbReference>
<sequence length="654" mass="70875">MKGGRPVKQMTGRRLQERRGLFDLLDDYILLNILERLQDSFDRQAWCLVCKHSLYLEVSCRKKIQLLRSEVLEKVLQRYTNLQHLDLSLCIRVTDASLLSVAKLVGVRLLTINLSKIGGFSDAGLAYLARDCPSILDIDLSYCSNLSDLGIIALAQLSNLQSLKLVGCHSITDAGLGCLAAGCKNLCALNLKGCLGITDAGIAFIAANCKLLHTLDLSYTEVTEKGLASITILDSLKDLNLVACNNVDDNGLEYLRSGCKTLLRLDVSRCRNVSDVGITALADGPMALQQLTLSYCSPITDEVLATFQKFYSLQSIKLDGCEIAGKGLLFIGRGCKRLTELSLSKCRGVSDLGVAAVASGCTGLYKVDLTCCRNLSDVALASLAISCKGLIALKMEGCNLITEKSLALLGEGCPSLEELDFTDSSINDSGLRAIARCPGLRILKVGFCYNISDRGLSHIGASCYNLRDLDLYRSVDIGDGGVAAISCGCQRLKGMNLSYCPKVTDTSLQSISQLRELRQLKLRGCDLVSSAGLSIVASGCKRLVELDIKRCTRIDDVGVLAVAHSCPNIRQINLSYCPVSNIGLMSVAKLSCMQNMKLVHLKNVSGDCFAAALLACGSLKKVKLVSYLRMLLPAGLIEEMELRGCKMRWMEKPW</sequence>
<keyword evidence="2" id="KW-1185">Reference proteome</keyword>
<dbReference type="EMBL" id="CM055097">
    <property type="protein sequence ID" value="KAJ7553334.1"/>
    <property type="molecule type" value="Genomic_DNA"/>
</dbReference>
<accession>A0ACC2DG67</accession>
<evidence type="ECO:0000313" key="2">
    <source>
        <dbReference type="Proteomes" id="UP001162992"/>
    </source>
</evidence>
<comment type="caution">
    <text evidence="1">The sequence shown here is derived from an EMBL/GenBank/DDBJ whole genome shotgun (WGS) entry which is preliminary data.</text>
</comment>
<gene>
    <name evidence="1" type="ORF">O6H91_06G093900</name>
</gene>
<proteinExistence type="predicted"/>
<protein>
    <submittedName>
        <fullName evidence="1">Uncharacterized protein</fullName>
    </submittedName>
</protein>
<evidence type="ECO:0000313" key="1">
    <source>
        <dbReference type="EMBL" id="KAJ7553334.1"/>
    </source>
</evidence>